<reference evidence="2" key="1">
    <citation type="journal article" date="2014" name="Int. J. Syst. Evol. Microbiol.">
        <title>Complete genome of a new Firmicutes species belonging to the dominant human colonic microbiota ('Ruminococcus bicirculans') reveals two chromosomes and a selective capacity to utilize plant glucans.</title>
        <authorList>
            <consortium name="NISC Comparative Sequencing Program"/>
            <person name="Wegmann U."/>
            <person name="Louis P."/>
            <person name="Goesmann A."/>
            <person name="Henrissat B."/>
            <person name="Duncan S.H."/>
            <person name="Flint H.J."/>
        </authorList>
    </citation>
    <scope>NUCLEOTIDE SEQUENCE</scope>
    <source>
        <strain evidence="2">CGMCC 1.18437</strain>
    </source>
</reference>
<sequence>MTKLTTTALIALALLTAGTASAAPGLMLSDRAGFLVSDRAGLLVSDRSGSVTVTGLMLSD</sequence>
<evidence type="ECO:0000256" key="1">
    <source>
        <dbReference type="SAM" id="SignalP"/>
    </source>
</evidence>
<proteinExistence type="predicted"/>
<dbReference type="RefSeq" id="WP_184109338.1">
    <property type="nucleotide sequence ID" value="NZ_BNAJ01000001.1"/>
</dbReference>
<evidence type="ECO:0000313" key="2">
    <source>
        <dbReference type="EMBL" id="GHF31590.1"/>
    </source>
</evidence>
<dbReference type="Proteomes" id="UP000539473">
    <property type="component" value="Unassembled WGS sequence"/>
</dbReference>
<dbReference type="EMBL" id="BNAJ01000001">
    <property type="protein sequence ID" value="GHF31590.1"/>
    <property type="molecule type" value="Genomic_DNA"/>
</dbReference>
<accession>A0A7W8NMV5</accession>
<name>A0A7W8NMV5_9DEIO</name>
<evidence type="ECO:0000313" key="5">
    <source>
        <dbReference type="Proteomes" id="UP000619376"/>
    </source>
</evidence>
<evidence type="ECO:0000313" key="4">
    <source>
        <dbReference type="Proteomes" id="UP000539473"/>
    </source>
</evidence>
<reference evidence="3 4" key="3">
    <citation type="submission" date="2020-08" db="EMBL/GenBank/DDBJ databases">
        <title>Genomic Encyclopedia of Type Strains, Phase IV (KMG-IV): sequencing the most valuable type-strain genomes for metagenomic binning, comparative biology and taxonomic classification.</title>
        <authorList>
            <person name="Goeker M."/>
        </authorList>
    </citation>
    <scope>NUCLEOTIDE SEQUENCE [LARGE SCALE GENOMIC DNA]</scope>
    <source>
        <strain evidence="3 4">DSM 27521</strain>
    </source>
</reference>
<reference evidence="2" key="4">
    <citation type="submission" date="2024-05" db="EMBL/GenBank/DDBJ databases">
        <authorList>
            <person name="Sun Q."/>
            <person name="Zhou Y."/>
        </authorList>
    </citation>
    <scope>NUCLEOTIDE SEQUENCE</scope>
    <source>
        <strain evidence="2">CGMCC 1.18437</strain>
    </source>
</reference>
<feature type="chain" id="PRO_5030551084" evidence="1">
    <location>
        <begin position="23"/>
        <end position="60"/>
    </location>
</feature>
<protein>
    <submittedName>
        <fullName evidence="3">Uncharacterized protein</fullName>
    </submittedName>
</protein>
<dbReference type="EMBL" id="JACHFK010000001">
    <property type="protein sequence ID" value="MBB5375096.1"/>
    <property type="molecule type" value="Genomic_DNA"/>
</dbReference>
<organism evidence="3 4">
    <name type="scientific">Deinococcus metalli</name>
    <dbReference type="NCBI Taxonomy" id="1141878"/>
    <lineage>
        <taxon>Bacteria</taxon>
        <taxon>Thermotogati</taxon>
        <taxon>Deinococcota</taxon>
        <taxon>Deinococci</taxon>
        <taxon>Deinococcales</taxon>
        <taxon>Deinococcaceae</taxon>
        <taxon>Deinococcus</taxon>
    </lineage>
</organism>
<keyword evidence="5" id="KW-1185">Reference proteome</keyword>
<keyword evidence="1" id="KW-0732">Signal</keyword>
<comment type="caution">
    <text evidence="3">The sequence shown here is derived from an EMBL/GenBank/DDBJ whole genome shotgun (WGS) entry which is preliminary data.</text>
</comment>
<evidence type="ECO:0000313" key="3">
    <source>
        <dbReference type="EMBL" id="MBB5375096.1"/>
    </source>
</evidence>
<reference evidence="5" key="2">
    <citation type="journal article" date="2019" name="Int. J. Syst. Evol. Microbiol.">
        <title>The Global Catalogue of Microorganisms (GCM) 10K type strain sequencing project: providing services to taxonomists for standard genome sequencing and annotation.</title>
        <authorList>
            <consortium name="The Broad Institute Genomics Platform"/>
            <consortium name="The Broad Institute Genome Sequencing Center for Infectious Disease"/>
            <person name="Wu L."/>
            <person name="Ma J."/>
        </authorList>
    </citation>
    <scope>NUCLEOTIDE SEQUENCE [LARGE SCALE GENOMIC DNA]</scope>
    <source>
        <strain evidence="5">CGMCC 1.18437</strain>
    </source>
</reference>
<dbReference type="AlphaFoldDB" id="A0A7W8NMV5"/>
<feature type="signal peptide" evidence="1">
    <location>
        <begin position="1"/>
        <end position="22"/>
    </location>
</feature>
<dbReference type="Proteomes" id="UP000619376">
    <property type="component" value="Unassembled WGS sequence"/>
</dbReference>
<gene>
    <name evidence="2" type="ORF">GCM10017781_05020</name>
    <name evidence="3" type="ORF">HNQ07_000540</name>
</gene>